<dbReference type="InterPro" id="IPR033290">
    <property type="entry name" value="CCDC39"/>
</dbReference>
<feature type="coiled-coil region" evidence="5">
    <location>
        <begin position="17"/>
        <end position="135"/>
    </location>
</feature>
<accession>A0A673N2Z3</accession>
<dbReference type="AlphaFoldDB" id="A0A673N2Z3"/>
<dbReference type="GO" id="GO:0036159">
    <property type="term" value="P:inner dynein arm assembly"/>
    <property type="evidence" value="ECO:0007669"/>
    <property type="project" value="InterPro"/>
</dbReference>
<evidence type="ECO:0000256" key="4">
    <source>
        <dbReference type="ARBA" id="ARBA00045182"/>
    </source>
</evidence>
<dbReference type="PANTHER" id="PTHR18962:SF0">
    <property type="entry name" value="COILED-COIL DOMAIN-CONTAINING PROTEIN 39"/>
    <property type="match status" value="1"/>
</dbReference>
<feature type="coiled-coil region" evidence="5">
    <location>
        <begin position="164"/>
        <end position="191"/>
    </location>
</feature>
<dbReference type="Ensembl" id="ENSSRHT00000099828.1">
    <property type="protein sequence ID" value="ENSSRHP00000097188.1"/>
    <property type="gene ID" value="ENSSRHG00000047745.1"/>
</dbReference>
<proteinExistence type="inferred from homology"/>
<gene>
    <name evidence="6" type="primary">LOC107722234</name>
</gene>
<evidence type="ECO:0000256" key="1">
    <source>
        <dbReference type="ARBA" id="ARBA00005805"/>
    </source>
</evidence>
<dbReference type="GO" id="GO:0060287">
    <property type="term" value="P:epithelial cilium movement involved in determination of left/right asymmetry"/>
    <property type="evidence" value="ECO:0007669"/>
    <property type="project" value="TreeGrafter"/>
</dbReference>
<evidence type="ECO:0000256" key="2">
    <source>
        <dbReference type="ARBA" id="ARBA00016725"/>
    </source>
</evidence>
<protein>
    <recommendedName>
        <fullName evidence="2">Coiled-coil domain-containing protein 39</fullName>
    </recommendedName>
</protein>
<comment type="similarity">
    <text evidence="1">Belongs to the CCDC39 family.</text>
</comment>
<feature type="coiled-coil region" evidence="5">
    <location>
        <begin position="269"/>
        <end position="317"/>
    </location>
</feature>
<dbReference type="Proteomes" id="UP000472270">
    <property type="component" value="Unassembled WGS sequence"/>
</dbReference>
<keyword evidence="3 5" id="KW-0175">Coiled coil</keyword>
<organism evidence="6 7">
    <name type="scientific">Sinocyclocheilus rhinocerous</name>
    <dbReference type="NCBI Taxonomy" id="307959"/>
    <lineage>
        <taxon>Eukaryota</taxon>
        <taxon>Metazoa</taxon>
        <taxon>Chordata</taxon>
        <taxon>Craniata</taxon>
        <taxon>Vertebrata</taxon>
        <taxon>Euteleostomi</taxon>
        <taxon>Actinopterygii</taxon>
        <taxon>Neopterygii</taxon>
        <taxon>Teleostei</taxon>
        <taxon>Ostariophysi</taxon>
        <taxon>Cypriniformes</taxon>
        <taxon>Cyprinidae</taxon>
        <taxon>Cyprininae</taxon>
        <taxon>Sinocyclocheilus</taxon>
    </lineage>
</organism>
<dbReference type="GO" id="GO:0005930">
    <property type="term" value="C:axoneme"/>
    <property type="evidence" value="ECO:0007669"/>
    <property type="project" value="InterPro"/>
</dbReference>
<comment type="function">
    <text evidence="4">Required for assembly of dynein regulatory complex (DRC) and inner dynein arm (IDA) complexes, which are responsible for ciliary beat regulation, thereby playing a central role in motility in cilia and flagella. Probably acts together with CCDC40 to form a molecular ruler that determines the 96 nanometer (nm) repeat length and arrangements of components in cilia and flagella. Not required for outer dynein arm complexes assembly.</text>
</comment>
<feature type="coiled-coil region" evidence="5">
    <location>
        <begin position="435"/>
        <end position="508"/>
    </location>
</feature>
<name>A0A673N2Z3_9TELE</name>
<reference evidence="6" key="1">
    <citation type="submission" date="2025-08" db="UniProtKB">
        <authorList>
            <consortium name="Ensembl"/>
        </authorList>
    </citation>
    <scope>IDENTIFICATION</scope>
</reference>
<dbReference type="GO" id="GO:0005576">
    <property type="term" value="C:extracellular region"/>
    <property type="evidence" value="ECO:0007669"/>
    <property type="project" value="GOC"/>
</dbReference>
<keyword evidence="7" id="KW-1185">Reference proteome</keyword>
<dbReference type="GO" id="GO:0060285">
    <property type="term" value="P:cilium-dependent cell motility"/>
    <property type="evidence" value="ECO:0007669"/>
    <property type="project" value="TreeGrafter"/>
</dbReference>
<dbReference type="PANTHER" id="PTHR18962">
    <property type="entry name" value="COILED-COIL DOMAIN-CONTAINING PROTEIN 39"/>
    <property type="match status" value="1"/>
</dbReference>
<evidence type="ECO:0000256" key="5">
    <source>
        <dbReference type="SAM" id="Coils"/>
    </source>
</evidence>
<sequence length="643" mass="75218">MSNALLAEVGWDAGFAIPVANAENKALEEGLQKKQKEQLNLENKINKNKDVINALTEHLKNLRQEVSHTQALCKAREKETESEVHFRALAERETGRLKQEVTQLENQLKTLNEKKNAQENNIFKATQKLDELKSQLNWDQQTREGWLQESAHKDEDTMAIIKYAKQDESKIRELTLNIEKLTLEANQKRKALDSEVTETVTAQVALDKTAESFRQAHIERQEMISQWENTIEQMRKRDQEIQQCAMMQAEMNQVIREKNYLLKERKDFMEHEIENNKELERNISAAERQVLRLRQQHQEEERSQRRLQDEVEVLKGTLDRTATDVETTRSQLTSMKKDIQDKTANEFCSTVIKVFCYCLCVELMFRKSKELQGLREKEKNTTAEICATRAAISNLDSRLSKQDQNLLKQQMIISNQDFQIQMLERKTLHLQGKVNTEEKEALEKKASDLAEALEEKKRTAATLTTQLKKLQDDIRCVRKDTEKIGTEKRELTSKIQELELFIDNSEKDQKKLRLKKQDSMVEKGLLKMEVQRLRDLLYDRADGVLSLEKRRLQLQVAMKEREEEIHVHREMLAKQAKLTEQERQGLSAAVNERLFKIDKMRKRYEILTVSMAAPEGEEEKSQAYFIIKVSYLLFVSMTLCNLY</sequence>
<reference evidence="6" key="2">
    <citation type="submission" date="2025-09" db="UniProtKB">
        <authorList>
            <consortium name="Ensembl"/>
        </authorList>
    </citation>
    <scope>IDENTIFICATION</scope>
</reference>
<evidence type="ECO:0000313" key="6">
    <source>
        <dbReference type="Ensembl" id="ENSSRHP00000097188.1"/>
    </source>
</evidence>
<dbReference type="Pfam" id="PF24161">
    <property type="entry name" value="CCDC39"/>
    <property type="match status" value="2"/>
</dbReference>
<evidence type="ECO:0000256" key="3">
    <source>
        <dbReference type="ARBA" id="ARBA00023054"/>
    </source>
</evidence>
<evidence type="ECO:0000313" key="7">
    <source>
        <dbReference type="Proteomes" id="UP000472270"/>
    </source>
</evidence>